<keyword evidence="1" id="KW-1133">Transmembrane helix</keyword>
<dbReference type="EMBL" id="DTHO01000031">
    <property type="protein sequence ID" value="HGG99462.1"/>
    <property type="molecule type" value="Genomic_DNA"/>
</dbReference>
<proteinExistence type="predicted"/>
<protein>
    <submittedName>
        <fullName evidence="2">Uncharacterized protein</fullName>
    </submittedName>
</protein>
<name>A0A7C4AJG6_9BACT</name>
<comment type="caution">
    <text evidence="2">The sequence shown here is derived from an EMBL/GenBank/DDBJ whole genome shotgun (WGS) entry which is preliminary data.</text>
</comment>
<evidence type="ECO:0000256" key="1">
    <source>
        <dbReference type="SAM" id="Phobius"/>
    </source>
</evidence>
<evidence type="ECO:0000313" key="2">
    <source>
        <dbReference type="EMBL" id="HGG99462.1"/>
    </source>
</evidence>
<reference evidence="2" key="1">
    <citation type="journal article" date="2020" name="mSystems">
        <title>Genome- and Community-Level Interaction Insights into Carbon Utilization and Element Cycling Functions of Hydrothermarchaeota in Hydrothermal Sediment.</title>
        <authorList>
            <person name="Zhou Z."/>
            <person name="Liu Y."/>
            <person name="Xu W."/>
            <person name="Pan J."/>
            <person name="Luo Z.H."/>
            <person name="Li M."/>
        </authorList>
    </citation>
    <scope>NUCLEOTIDE SEQUENCE [LARGE SCALE GENOMIC DNA]</scope>
    <source>
        <strain evidence="2">SpSt-788</strain>
    </source>
</reference>
<gene>
    <name evidence="2" type="ORF">ENV75_03290</name>
</gene>
<accession>A0A7C4AJG6</accession>
<keyword evidence="1" id="KW-0812">Transmembrane</keyword>
<keyword evidence="1" id="KW-0472">Membrane</keyword>
<sequence length="88" mass="10598">MPEFTFFIELAKYIGFPVLLFIIFYIYHRSQTEILLKTIKNMEEREQKLNEYLANQTEILQWISSCLSRMEYKIDIGIECPLKKEALK</sequence>
<feature type="transmembrane region" description="Helical" evidence="1">
    <location>
        <begin position="6"/>
        <end position="27"/>
    </location>
</feature>
<dbReference type="AlphaFoldDB" id="A0A7C4AJG6"/>
<organism evidence="2">
    <name type="scientific">Thermodesulfovibrio aggregans</name>
    <dbReference type="NCBI Taxonomy" id="86166"/>
    <lineage>
        <taxon>Bacteria</taxon>
        <taxon>Pseudomonadati</taxon>
        <taxon>Nitrospirota</taxon>
        <taxon>Thermodesulfovibrionia</taxon>
        <taxon>Thermodesulfovibrionales</taxon>
        <taxon>Thermodesulfovibrionaceae</taxon>
        <taxon>Thermodesulfovibrio</taxon>
    </lineage>
</organism>